<organism evidence="1 2">
    <name type="scientific">Mesorhizobium plurifarium</name>
    <dbReference type="NCBI Taxonomy" id="69974"/>
    <lineage>
        <taxon>Bacteria</taxon>
        <taxon>Pseudomonadati</taxon>
        <taxon>Pseudomonadota</taxon>
        <taxon>Alphaproteobacteria</taxon>
        <taxon>Hyphomicrobiales</taxon>
        <taxon>Phyllobacteriaceae</taxon>
        <taxon>Mesorhizobium</taxon>
    </lineage>
</organism>
<accession>A0A090GEB3</accession>
<name>A0A090GEB3_MESPL</name>
<sequence length="74" mass="8762">MNVDGCPRASVALFERASFIWGRRYHYDYNAFRVSARISGLRQTSTLTQLRPQHPRPGFNRRFDTFLRRRNVSS</sequence>
<proteinExistence type="predicted"/>
<evidence type="ECO:0000313" key="1">
    <source>
        <dbReference type="EMBL" id="CDX58784.1"/>
    </source>
</evidence>
<protein>
    <submittedName>
        <fullName evidence="1">Uncharacterized protein</fullName>
    </submittedName>
</protein>
<dbReference type="AlphaFoldDB" id="A0A090GEB3"/>
<dbReference type="Proteomes" id="UP000046122">
    <property type="component" value="Unassembled WGS sequence"/>
</dbReference>
<reference evidence="1 2" key="1">
    <citation type="submission" date="2014-08" db="EMBL/GenBank/DDBJ databases">
        <authorList>
            <person name="Moulin Lionel"/>
        </authorList>
    </citation>
    <scope>NUCLEOTIDE SEQUENCE [LARGE SCALE GENOMIC DNA]</scope>
</reference>
<evidence type="ECO:0000313" key="2">
    <source>
        <dbReference type="Proteomes" id="UP000046122"/>
    </source>
</evidence>
<gene>
    <name evidence="1" type="ORF">MPL3365_30308</name>
</gene>
<dbReference type="EMBL" id="CCNE01000023">
    <property type="protein sequence ID" value="CDX58784.1"/>
    <property type="molecule type" value="Genomic_DNA"/>
</dbReference>